<keyword evidence="1" id="KW-0805">Transcription regulation</keyword>
<reference evidence="6 7" key="1">
    <citation type="submission" date="2017-11" db="EMBL/GenBank/DDBJ databases">
        <title>Sphingomonas oleivorans sp. nov., isolated from oil-contaminated soil.</title>
        <authorList>
            <person name="Wang L."/>
            <person name="Chen L."/>
        </authorList>
    </citation>
    <scope>NUCLEOTIDE SEQUENCE [LARGE SCALE GENOMIC DNA]</scope>
    <source>
        <strain evidence="6 7">K101</strain>
    </source>
</reference>
<accession>A0A2T4HNF4</accession>
<gene>
    <name evidence="6" type="ORF">CV103_17630</name>
</gene>
<sequence>MEPVPPACYERPMAIVTTVDLILDAGLAVLAEAGPEGASVRGIADRAGVPAATLQHHFASKQALLKAIYARAADRHVAATATALSAFAGLAALPVPDTELAIALLRTWLGEAERATAGILHLLAQAARDGTYAPMARDWEARMVAAMAGEAGLPADMAGFVLELIVGVALASAPHAFRVEKDVLDRELLLFVFGRRDADAGGWLRAFRDREKRRDPGDADRAVSGDVARAVLDAGIRMMAESGGDALSYRKVAARAAVAPSSVLYNFPTRQHLVMAIYEDIHRRFTRSVPAGRLESAGLVDRVVAMFPPMITRQMAGEVPLVLASCELFLAGWRDPELAHQAWSMRLARGQVRDDAGATPNEDLLSHFLSLWTIGLGMLHLSRDPAEREGHIVARMRAGAVLARLG</sequence>
<dbReference type="InterPro" id="IPR009057">
    <property type="entry name" value="Homeodomain-like_sf"/>
</dbReference>
<keyword evidence="3" id="KW-0804">Transcription</keyword>
<dbReference type="PANTHER" id="PTHR30055:SF234">
    <property type="entry name" value="HTH-TYPE TRANSCRIPTIONAL REGULATOR BETI"/>
    <property type="match status" value="1"/>
</dbReference>
<evidence type="ECO:0000256" key="2">
    <source>
        <dbReference type="ARBA" id="ARBA00023125"/>
    </source>
</evidence>
<dbReference type="InterPro" id="IPR001647">
    <property type="entry name" value="HTH_TetR"/>
</dbReference>
<name>A0A2T4HNF4_9SPHN</name>
<evidence type="ECO:0000313" key="6">
    <source>
        <dbReference type="EMBL" id="PTD17320.1"/>
    </source>
</evidence>
<feature type="domain" description="HTH tetR-type" evidence="5">
    <location>
        <begin position="16"/>
        <end position="76"/>
    </location>
</feature>
<feature type="DNA-binding region" description="H-T-H motif" evidence="4">
    <location>
        <begin position="248"/>
        <end position="267"/>
    </location>
</feature>
<keyword evidence="7" id="KW-1185">Reference proteome</keyword>
<dbReference type="PROSITE" id="PS50977">
    <property type="entry name" value="HTH_TETR_2"/>
    <property type="match status" value="2"/>
</dbReference>
<dbReference type="Gene3D" id="1.10.357.10">
    <property type="entry name" value="Tetracycline Repressor, domain 2"/>
    <property type="match status" value="2"/>
</dbReference>
<dbReference type="Proteomes" id="UP000241206">
    <property type="component" value="Unassembled WGS sequence"/>
</dbReference>
<evidence type="ECO:0000256" key="3">
    <source>
        <dbReference type="ARBA" id="ARBA00023163"/>
    </source>
</evidence>
<proteinExistence type="predicted"/>
<keyword evidence="2 4" id="KW-0238">DNA-binding</keyword>
<feature type="DNA-binding region" description="H-T-H motif" evidence="4">
    <location>
        <begin position="39"/>
        <end position="58"/>
    </location>
</feature>
<dbReference type="GO" id="GO:0003700">
    <property type="term" value="F:DNA-binding transcription factor activity"/>
    <property type="evidence" value="ECO:0007669"/>
    <property type="project" value="TreeGrafter"/>
</dbReference>
<feature type="domain" description="HTH tetR-type" evidence="5">
    <location>
        <begin position="225"/>
        <end position="285"/>
    </location>
</feature>
<evidence type="ECO:0000313" key="7">
    <source>
        <dbReference type="Proteomes" id="UP000241206"/>
    </source>
</evidence>
<dbReference type="PANTHER" id="PTHR30055">
    <property type="entry name" value="HTH-TYPE TRANSCRIPTIONAL REGULATOR RUTR"/>
    <property type="match status" value="1"/>
</dbReference>
<organism evidence="6 7">
    <name type="scientific">Edaphosphingomonas fennica</name>
    <dbReference type="NCBI Taxonomy" id="114404"/>
    <lineage>
        <taxon>Bacteria</taxon>
        <taxon>Pseudomonadati</taxon>
        <taxon>Pseudomonadota</taxon>
        <taxon>Alphaproteobacteria</taxon>
        <taxon>Sphingomonadales</taxon>
        <taxon>Rhizorhabdaceae</taxon>
        <taxon>Edaphosphingomonas</taxon>
    </lineage>
</organism>
<protein>
    <recommendedName>
        <fullName evidence="5">HTH tetR-type domain-containing protein</fullName>
    </recommendedName>
</protein>
<dbReference type="PRINTS" id="PR00455">
    <property type="entry name" value="HTHTETR"/>
</dbReference>
<dbReference type="SUPFAM" id="SSF46689">
    <property type="entry name" value="Homeodomain-like"/>
    <property type="match status" value="2"/>
</dbReference>
<evidence type="ECO:0000256" key="4">
    <source>
        <dbReference type="PROSITE-ProRule" id="PRU00335"/>
    </source>
</evidence>
<evidence type="ECO:0000256" key="1">
    <source>
        <dbReference type="ARBA" id="ARBA00023015"/>
    </source>
</evidence>
<dbReference type="AlphaFoldDB" id="A0A2T4HNF4"/>
<evidence type="ECO:0000259" key="5">
    <source>
        <dbReference type="PROSITE" id="PS50977"/>
    </source>
</evidence>
<comment type="caution">
    <text evidence="6">The sequence shown here is derived from an EMBL/GenBank/DDBJ whole genome shotgun (WGS) entry which is preliminary data.</text>
</comment>
<dbReference type="Pfam" id="PF00440">
    <property type="entry name" value="TetR_N"/>
    <property type="match status" value="2"/>
</dbReference>
<dbReference type="GO" id="GO:0000976">
    <property type="term" value="F:transcription cis-regulatory region binding"/>
    <property type="evidence" value="ECO:0007669"/>
    <property type="project" value="TreeGrafter"/>
</dbReference>
<dbReference type="InterPro" id="IPR050109">
    <property type="entry name" value="HTH-type_TetR-like_transc_reg"/>
</dbReference>
<dbReference type="EMBL" id="PHHF01000075">
    <property type="protein sequence ID" value="PTD17320.1"/>
    <property type="molecule type" value="Genomic_DNA"/>
</dbReference>